<dbReference type="CDD" id="cd00383">
    <property type="entry name" value="trans_reg_C"/>
    <property type="match status" value="1"/>
</dbReference>
<dbReference type="GO" id="GO:0032993">
    <property type="term" value="C:protein-DNA complex"/>
    <property type="evidence" value="ECO:0007669"/>
    <property type="project" value="TreeGrafter"/>
</dbReference>
<keyword evidence="3" id="KW-0805">Transcription regulation</keyword>
<organism evidence="9 10">
    <name type="scientific">Candidatus Nitrospira nitrosa</name>
    <dbReference type="NCBI Taxonomy" id="1742972"/>
    <lineage>
        <taxon>Bacteria</taxon>
        <taxon>Pseudomonadati</taxon>
        <taxon>Nitrospirota</taxon>
        <taxon>Nitrospiria</taxon>
        <taxon>Nitrospirales</taxon>
        <taxon>Nitrospiraceae</taxon>
        <taxon>Nitrospira</taxon>
    </lineage>
</organism>
<dbReference type="OrthoDB" id="9801604at2"/>
<keyword evidence="2" id="KW-0902">Two-component regulatory system</keyword>
<evidence type="ECO:0000313" key="10">
    <source>
        <dbReference type="Proteomes" id="UP000199032"/>
    </source>
</evidence>
<evidence type="ECO:0000256" key="7">
    <source>
        <dbReference type="SAM" id="MobiDB-lite"/>
    </source>
</evidence>
<dbReference type="InterPro" id="IPR036388">
    <property type="entry name" value="WH-like_DNA-bd_sf"/>
</dbReference>
<dbReference type="PROSITE" id="PS51755">
    <property type="entry name" value="OMPR_PHOB"/>
    <property type="match status" value="1"/>
</dbReference>
<dbReference type="PANTHER" id="PTHR48111:SF1">
    <property type="entry name" value="TWO-COMPONENT RESPONSE REGULATOR ORR33"/>
    <property type="match status" value="1"/>
</dbReference>
<protein>
    <recommendedName>
        <fullName evidence="8">OmpR/PhoB-type domain-containing protein</fullName>
    </recommendedName>
</protein>
<keyword evidence="5" id="KW-0804">Transcription</keyword>
<dbReference type="GO" id="GO:0000976">
    <property type="term" value="F:transcription cis-regulatory region binding"/>
    <property type="evidence" value="ECO:0007669"/>
    <property type="project" value="TreeGrafter"/>
</dbReference>
<dbReference type="SMART" id="SM00862">
    <property type="entry name" value="Trans_reg_C"/>
    <property type="match status" value="1"/>
</dbReference>
<dbReference type="InterPro" id="IPR039420">
    <property type="entry name" value="WalR-like"/>
</dbReference>
<sequence>MKHRMNTRSRLVSRSFVECFSLLALLVFWSVGMSQEVSAAVLYPIGDRPIAVSAPVNADRWDIDDQVDAEMVDRQPVLSLTTSPADLVRALAISYHELTAVGWRSIFEVDHEAWGFTFALTLQGRPGHGPLLLSIGPVKLASSSPIMPLASSPSSVLLFLPGLVGLLGVLLREQHRLTASGSETESLREPPPFGSTPGLLILSADPTFSQGIQAQVSQAGYPSRIAADINDTLTISEHVVPALLLVDRRVPDWDMLRTSPVLKSVPMISLAPAGSLCTEEQWMSDLERGADSIYDFCDGGRLFLAKLRASLRRAGCAVTNRAVYQVGALHLDADHHEVTIAGQQLPLSSKPFAILKTLMEAPSRVFSRSELVDRVWGPQFAIGQHTLDVHVHALRRQLDLVPQRRCQLITIKGVGFKLKAENAMPVSCAVEVECSIHPGDRNTSEELAAASGLRAKQASVDPLCQFPSPHVPALKRVTRRRPNRMPRRPTAVGHFGHAALAS</sequence>
<evidence type="ECO:0000313" key="9">
    <source>
        <dbReference type="EMBL" id="CUS34342.1"/>
    </source>
</evidence>
<dbReference type="Pfam" id="PF00486">
    <property type="entry name" value="Trans_reg_C"/>
    <property type="match status" value="1"/>
</dbReference>
<feature type="region of interest" description="Disordered" evidence="7">
    <location>
        <begin position="481"/>
        <end position="502"/>
    </location>
</feature>
<dbReference type="PANTHER" id="PTHR48111">
    <property type="entry name" value="REGULATOR OF RPOS"/>
    <property type="match status" value="1"/>
</dbReference>
<evidence type="ECO:0000256" key="4">
    <source>
        <dbReference type="ARBA" id="ARBA00023125"/>
    </source>
</evidence>
<dbReference type="SUPFAM" id="SSF46894">
    <property type="entry name" value="C-terminal effector domain of the bipartite response regulators"/>
    <property type="match status" value="1"/>
</dbReference>
<feature type="domain" description="OmpR/PhoB-type" evidence="8">
    <location>
        <begin position="321"/>
        <end position="420"/>
    </location>
</feature>
<evidence type="ECO:0000256" key="1">
    <source>
        <dbReference type="ARBA" id="ARBA00022553"/>
    </source>
</evidence>
<dbReference type="InterPro" id="IPR016032">
    <property type="entry name" value="Sig_transdc_resp-reg_C-effctor"/>
</dbReference>
<proteinExistence type="predicted"/>
<name>A0A0S4LEL1_9BACT</name>
<accession>A0A0S4LEL1</accession>
<dbReference type="Proteomes" id="UP000199032">
    <property type="component" value="Unassembled WGS sequence"/>
</dbReference>
<evidence type="ECO:0000259" key="8">
    <source>
        <dbReference type="PROSITE" id="PS51755"/>
    </source>
</evidence>
<dbReference type="STRING" id="1742972.COMA1_11650"/>
<dbReference type="RefSeq" id="WP_090746241.1">
    <property type="nucleotide sequence ID" value="NZ_CZQA01000001.1"/>
</dbReference>
<gene>
    <name evidence="9" type="ORF">COMA1_11650</name>
</gene>
<keyword evidence="4 6" id="KW-0238">DNA-binding</keyword>
<feature type="DNA-binding region" description="OmpR/PhoB-type" evidence="6">
    <location>
        <begin position="321"/>
        <end position="420"/>
    </location>
</feature>
<evidence type="ECO:0000256" key="3">
    <source>
        <dbReference type="ARBA" id="ARBA00023015"/>
    </source>
</evidence>
<evidence type="ECO:0000256" key="5">
    <source>
        <dbReference type="ARBA" id="ARBA00023163"/>
    </source>
</evidence>
<reference evidence="9 10" key="1">
    <citation type="submission" date="2015-10" db="EMBL/GenBank/DDBJ databases">
        <authorList>
            <person name="Gilbert D.G."/>
        </authorList>
    </citation>
    <scope>NUCLEOTIDE SEQUENCE [LARGE SCALE GENOMIC DNA]</scope>
    <source>
        <strain evidence="9">COMA1</strain>
    </source>
</reference>
<dbReference type="EMBL" id="CZQA01000001">
    <property type="protein sequence ID" value="CUS34342.1"/>
    <property type="molecule type" value="Genomic_DNA"/>
</dbReference>
<keyword evidence="1" id="KW-0597">Phosphoprotein</keyword>
<keyword evidence="10" id="KW-1185">Reference proteome</keyword>
<dbReference type="Gene3D" id="1.10.10.10">
    <property type="entry name" value="Winged helix-like DNA-binding domain superfamily/Winged helix DNA-binding domain"/>
    <property type="match status" value="1"/>
</dbReference>
<dbReference type="GO" id="GO:0005829">
    <property type="term" value="C:cytosol"/>
    <property type="evidence" value="ECO:0007669"/>
    <property type="project" value="TreeGrafter"/>
</dbReference>
<dbReference type="GO" id="GO:0000156">
    <property type="term" value="F:phosphorelay response regulator activity"/>
    <property type="evidence" value="ECO:0007669"/>
    <property type="project" value="TreeGrafter"/>
</dbReference>
<dbReference type="GO" id="GO:0006355">
    <property type="term" value="P:regulation of DNA-templated transcription"/>
    <property type="evidence" value="ECO:0007669"/>
    <property type="project" value="InterPro"/>
</dbReference>
<dbReference type="InterPro" id="IPR001867">
    <property type="entry name" value="OmpR/PhoB-type_DNA-bd"/>
</dbReference>
<dbReference type="AlphaFoldDB" id="A0A0S4LEL1"/>
<evidence type="ECO:0000256" key="2">
    <source>
        <dbReference type="ARBA" id="ARBA00023012"/>
    </source>
</evidence>
<evidence type="ECO:0000256" key="6">
    <source>
        <dbReference type="PROSITE-ProRule" id="PRU01091"/>
    </source>
</evidence>